<dbReference type="AlphaFoldDB" id="A0A1I1YYG0"/>
<organism evidence="1 2">
    <name type="scientific">Paenibacillus algorifonticola</name>
    <dbReference type="NCBI Taxonomy" id="684063"/>
    <lineage>
        <taxon>Bacteria</taxon>
        <taxon>Bacillati</taxon>
        <taxon>Bacillota</taxon>
        <taxon>Bacilli</taxon>
        <taxon>Bacillales</taxon>
        <taxon>Paenibacillaceae</taxon>
        <taxon>Paenibacillus</taxon>
    </lineage>
</organism>
<accession>A0A1I1YYG0</accession>
<keyword evidence="2" id="KW-1185">Reference proteome</keyword>
<dbReference type="EMBL" id="FONN01000001">
    <property type="protein sequence ID" value="SFE23203.1"/>
    <property type="molecule type" value="Genomic_DNA"/>
</dbReference>
<evidence type="ECO:0000313" key="1">
    <source>
        <dbReference type="EMBL" id="SFE23203.1"/>
    </source>
</evidence>
<protein>
    <submittedName>
        <fullName evidence="1">Uncharacterized protein</fullName>
    </submittedName>
</protein>
<gene>
    <name evidence="1" type="ORF">SAMN04487969_101796</name>
</gene>
<name>A0A1I1YYG0_9BACL</name>
<reference evidence="2" key="1">
    <citation type="submission" date="2016-10" db="EMBL/GenBank/DDBJ databases">
        <authorList>
            <person name="Varghese N."/>
            <person name="Submissions S."/>
        </authorList>
    </citation>
    <scope>NUCLEOTIDE SEQUENCE [LARGE SCALE GENOMIC DNA]</scope>
    <source>
        <strain evidence="2">CGMCC 1.10223</strain>
    </source>
</reference>
<proteinExistence type="predicted"/>
<dbReference type="Proteomes" id="UP000183410">
    <property type="component" value="Unassembled WGS sequence"/>
</dbReference>
<evidence type="ECO:0000313" key="2">
    <source>
        <dbReference type="Proteomes" id="UP000183410"/>
    </source>
</evidence>
<sequence>MLLLLGEEDIHVNVQETEQVYRKEISPSSLLTVKVFANTEHSMLDVQAADSPLRALFISLFAPRQITVDGYMEEIEQFLKKLP</sequence>